<evidence type="ECO:0000256" key="5">
    <source>
        <dbReference type="PROSITE-ProRule" id="PRU00221"/>
    </source>
</evidence>
<sequence>MCPSLGRGGQLPRDPLSGAEMQPPLGRGGGLPRDPSPSADMQPPLAWGGRLHGDPAPRYAHLPGGEPPPAELPPCSTAPPLVLAWSSGASLLGGHMPLDQAALTGALSPPRLLVSASQDGKLIIWDSYTTNKVHAIPLRSSWVMTCAYAPSGNYVACGGLDNICSIYSLKTREGNVRVSRELPGHTGYLSCCRFLDDNQIITSSGDTTCALWDIETGQQTTTFGGHSGDVMSLSLAPDARSFVSGACDASIKLWDVRDSMCRQTFTGHESDINAVCFFPNGNAFTTGSDDATCRLFDLRADQELMMYSHDNIICGITSVAFSKSGRLLLAGYDDFNCNIWDAMKGDRAGVLAGHDNRVSCLGVTDDGMAVATGSWDSFLKIWN</sequence>
<keyword evidence="2 5" id="KW-0853">WD repeat</keyword>
<evidence type="ECO:0000256" key="3">
    <source>
        <dbReference type="ARBA" id="ARBA00022737"/>
    </source>
</evidence>
<feature type="region of interest" description="Disordered" evidence="6">
    <location>
        <begin position="1"/>
        <end position="75"/>
    </location>
</feature>
<evidence type="ECO:0000256" key="2">
    <source>
        <dbReference type="ARBA" id="ARBA00022574"/>
    </source>
</evidence>
<dbReference type="Gene3D" id="2.130.10.10">
    <property type="entry name" value="YVTN repeat-like/Quinoprotein amine dehydrogenase"/>
    <property type="match status" value="1"/>
</dbReference>
<dbReference type="Proteomes" id="UP000694390">
    <property type="component" value="Unassembled WGS sequence"/>
</dbReference>
<dbReference type="Ensembl" id="ENSGEVT00005019548.1">
    <property type="protein sequence ID" value="ENSGEVP00005018604.1"/>
    <property type="gene ID" value="ENSGEVG00005013208.1"/>
</dbReference>
<keyword evidence="8" id="KW-1185">Reference proteome</keyword>
<gene>
    <name evidence="7" type="primary">GNB2</name>
</gene>
<accession>A0A8C4WQN1</accession>
<dbReference type="PRINTS" id="PR00319">
    <property type="entry name" value="GPROTEINB"/>
</dbReference>
<reference evidence="7" key="1">
    <citation type="submission" date="2025-08" db="UniProtKB">
        <authorList>
            <consortium name="Ensembl"/>
        </authorList>
    </citation>
    <scope>IDENTIFICATION</scope>
</reference>
<evidence type="ECO:0000313" key="8">
    <source>
        <dbReference type="Proteomes" id="UP000694390"/>
    </source>
</evidence>
<dbReference type="GeneTree" id="ENSGT01000000214413"/>
<feature type="repeat" description="WD" evidence="5">
    <location>
        <begin position="265"/>
        <end position="306"/>
    </location>
</feature>
<feature type="repeat" description="WD" evidence="5">
    <location>
        <begin position="182"/>
        <end position="222"/>
    </location>
</feature>
<dbReference type="OrthoDB" id="10255630at2759"/>
<dbReference type="GO" id="GO:0007165">
    <property type="term" value="P:signal transduction"/>
    <property type="evidence" value="ECO:0007669"/>
    <property type="project" value="UniProtKB-KW"/>
</dbReference>
<comment type="similarity">
    <text evidence="1">Belongs to the WD repeat G protein beta family.</text>
</comment>
<dbReference type="AlphaFoldDB" id="A0A8C4WQN1"/>
<dbReference type="InterPro" id="IPR016346">
    <property type="entry name" value="G-protein_beta_1-5"/>
</dbReference>
<dbReference type="InterPro" id="IPR001680">
    <property type="entry name" value="WD40_rpt"/>
</dbReference>
<dbReference type="InterPro" id="IPR015943">
    <property type="entry name" value="WD40/YVTN_repeat-like_dom_sf"/>
</dbReference>
<feature type="repeat" description="WD" evidence="5">
    <location>
        <begin position="351"/>
        <end position="383"/>
    </location>
</feature>
<dbReference type="InterPro" id="IPR020472">
    <property type="entry name" value="WD40_PAC1"/>
</dbReference>
<protein>
    <submittedName>
        <fullName evidence="7">G protein subunit beta 2</fullName>
    </submittedName>
</protein>
<evidence type="ECO:0000256" key="6">
    <source>
        <dbReference type="SAM" id="MobiDB-lite"/>
    </source>
</evidence>
<dbReference type="InterPro" id="IPR001632">
    <property type="entry name" value="WD40_G-protein_beta-like"/>
</dbReference>
<dbReference type="PROSITE" id="PS50082">
    <property type="entry name" value="WD_REPEATS_2"/>
    <property type="match status" value="6"/>
</dbReference>
<reference evidence="7" key="2">
    <citation type="submission" date="2025-09" db="UniProtKB">
        <authorList>
            <consortium name="Ensembl"/>
        </authorList>
    </citation>
    <scope>IDENTIFICATION</scope>
</reference>
<keyword evidence="3" id="KW-0677">Repeat</keyword>
<proteinExistence type="inferred from homology"/>
<name>A0A8C4WQN1_9SAUR</name>
<keyword evidence="4" id="KW-0807">Transducer</keyword>
<evidence type="ECO:0000313" key="7">
    <source>
        <dbReference type="Ensembl" id="ENSGEVP00005018604.1"/>
    </source>
</evidence>
<organism evidence="7 8">
    <name type="scientific">Gopherus evgoodei</name>
    <name type="common">Goodes thornscrub tortoise</name>
    <dbReference type="NCBI Taxonomy" id="1825980"/>
    <lineage>
        <taxon>Eukaryota</taxon>
        <taxon>Metazoa</taxon>
        <taxon>Chordata</taxon>
        <taxon>Craniata</taxon>
        <taxon>Vertebrata</taxon>
        <taxon>Euteleostomi</taxon>
        <taxon>Archelosauria</taxon>
        <taxon>Testudinata</taxon>
        <taxon>Testudines</taxon>
        <taxon>Cryptodira</taxon>
        <taxon>Durocryptodira</taxon>
        <taxon>Testudinoidea</taxon>
        <taxon>Testudinidae</taxon>
        <taxon>Gopherus</taxon>
    </lineage>
</organism>
<dbReference type="PANTHER" id="PTHR19850">
    <property type="entry name" value="GUANINE NUCLEOTIDE-BINDING PROTEIN BETA G PROTEIN BETA"/>
    <property type="match status" value="1"/>
</dbReference>
<dbReference type="InterPro" id="IPR036322">
    <property type="entry name" value="WD40_repeat_dom_sf"/>
</dbReference>
<evidence type="ECO:0000256" key="4">
    <source>
        <dbReference type="ARBA" id="ARBA00023224"/>
    </source>
</evidence>
<feature type="repeat" description="WD" evidence="5">
    <location>
        <begin position="316"/>
        <end position="350"/>
    </location>
</feature>
<feature type="repeat" description="WD" evidence="5">
    <location>
        <begin position="223"/>
        <end position="264"/>
    </location>
</feature>
<dbReference type="InterPro" id="IPR019775">
    <property type="entry name" value="WD40_repeat_CS"/>
</dbReference>
<dbReference type="CDD" id="cd00200">
    <property type="entry name" value="WD40"/>
    <property type="match status" value="1"/>
</dbReference>
<feature type="repeat" description="WD" evidence="5">
    <location>
        <begin position="111"/>
        <end position="135"/>
    </location>
</feature>
<dbReference type="PROSITE" id="PS50294">
    <property type="entry name" value="WD_REPEATS_REGION"/>
    <property type="match status" value="3"/>
</dbReference>
<dbReference type="SMART" id="SM00320">
    <property type="entry name" value="WD40"/>
    <property type="match status" value="7"/>
</dbReference>
<dbReference type="PRINTS" id="PR00320">
    <property type="entry name" value="GPROTEINBRPT"/>
</dbReference>
<dbReference type="PROSITE" id="PS00678">
    <property type="entry name" value="WD_REPEATS_1"/>
    <property type="match status" value="1"/>
</dbReference>
<dbReference type="SUPFAM" id="SSF50978">
    <property type="entry name" value="WD40 repeat-like"/>
    <property type="match status" value="1"/>
</dbReference>
<evidence type="ECO:0000256" key="1">
    <source>
        <dbReference type="ARBA" id="ARBA00009768"/>
    </source>
</evidence>
<dbReference type="Pfam" id="PF25391">
    <property type="entry name" value="WD40_Gbeta"/>
    <property type="match status" value="1"/>
</dbReference>